<reference evidence="2" key="2">
    <citation type="submission" date="2024-05" db="EMBL/GenBank/DDBJ databases">
        <title>Rhodohalobacter halophilus gen. nov., sp. nov., a moderately halophilic member of the family Balneolaceae.</title>
        <authorList>
            <person name="Xia J."/>
        </authorList>
    </citation>
    <scope>NUCLEOTIDE SEQUENCE</scope>
    <source>
        <strain evidence="2">WB101</strain>
    </source>
</reference>
<reference evidence="2" key="1">
    <citation type="submission" date="2022-01" db="EMBL/GenBank/DDBJ databases">
        <authorList>
            <person name="Wang Y."/>
        </authorList>
    </citation>
    <scope>NUCLEOTIDE SEQUENCE</scope>
    <source>
        <strain evidence="2">WB101</strain>
    </source>
</reference>
<proteinExistence type="predicted"/>
<organism evidence="2 3">
    <name type="scientific">Rhodohalobacter sulfatireducens</name>
    <dbReference type="NCBI Taxonomy" id="2911366"/>
    <lineage>
        <taxon>Bacteria</taxon>
        <taxon>Pseudomonadati</taxon>
        <taxon>Balneolota</taxon>
        <taxon>Balneolia</taxon>
        <taxon>Balneolales</taxon>
        <taxon>Balneolaceae</taxon>
        <taxon>Rhodohalobacter</taxon>
    </lineage>
</organism>
<keyword evidence="1" id="KW-0812">Transmembrane</keyword>
<dbReference type="Proteomes" id="UP001165366">
    <property type="component" value="Unassembled WGS sequence"/>
</dbReference>
<accession>A0ABS9KCA9</accession>
<dbReference type="EMBL" id="JAKLWS010000007">
    <property type="protein sequence ID" value="MCG2588465.1"/>
    <property type="molecule type" value="Genomic_DNA"/>
</dbReference>
<evidence type="ECO:0008006" key="4">
    <source>
        <dbReference type="Google" id="ProtNLM"/>
    </source>
</evidence>
<keyword evidence="3" id="KW-1185">Reference proteome</keyword>
<evidence type="ECO:0000256" key="1">
    <source>
        <dbReference type="SAM" id="Phobius"/>
    </source>
</evidence>
<protein>
    <recommendedName>
        <fullName evidence="4">VCBS repeat-containing protein</fullName>
    </recommendedName>
</protein>
<evidence type="ECO:0000313" key="2">
    <source>
        <dbReference type="EMBL" id="MCG2588465.1"/>
    </source>
</evidence>
<comment type="caution">
    <text evidence="2">The sequence shown here is derived from an EMBL/GenBank/DDBJ whole genome shotgun (WGS) entry which is preliminary data.</text>
</comment>
<dbReference type="Gene3D" id="3.30.230.10">
    <property type="match status" value="1"/>
</dbReference>
<evidence type="ECO:0000313" key="3">
    <source>
        <dbReference type="Proteomes" id="UP001165366"/>
    </source>
</evidence>
<dbReference type="RefSeq" id="WP_237853307.1">
    <property type="nucleotide sequence ID" value="NZ_JAKLWS010000007.1"/>
</dbReference>
<keyword evidence="1" id="KW-0472">Membrane</keyword>
<gene>
    <name evidence="2" type="ORF">L6773_07815</name>
</gene>
<sequence length="720" mass="82632">MSWSGIDPEEIEEKLVLFKKIHSTIDVSDKGKQLSDLITNLQEVWLLLQVCIGNIKKTGKVLHKLTGVYWPEPKVSEQLTPDWNQSIMSLYEHLLTELQKNQKRPVEQEESLQRLYKEVKGVIKRKEGNILIPVLERYVGVYQNNREYGRLRNMTIELYGESESKSKDELIWATNIYGAEKASVEKTENPINASRKLLNMFIPRSASGNYYRGAIQFENVTAIHNGNSANLAIAALWYTILLKKAGQRERYSIHSNSAITADIDKYGNIKTVDEKSIELKVKAVFFSWAKVLVVPALQRNQFELEVQKLNERFPNRNFSLIGVNHLQDIFYDRRVAIYTVQGRLSYFFNHLKNEYSKFVLVPVIIVLLLIIARMAYGPIDQNPVIIEYEGSDIVLKNSSGSTIDRVEIGEITVDLQNGTGEFQRRPLSTLLDLNGDGINELIYANRVTRQSSDQSFIRARSVSGDSLIWDQKFIANYSYPRQSAMMNFNLRPVEIGILHTNKGPKIAVNSSVIQYFQSVVFTINALNGEIEQEYVHSGRFDDMYVEDINDDNNDEIILTGINNAYWSAAIAVLEYGNAQGYAPATIDYIPSDTEPADEYRYILIPKTLIGEYFSSMLKYNRGKAVNVDELNNSFLFVVQEGRRELHGYSDDLLVLYYLDYNLKVLGIGTSDLYDIVARQLYEEGEIPEIPDFDYFQTYKDSILYWTGEEFLLAEEYFNEN</sequence>
<dbReference type="InterPro" id="IPR014721">
    <property type="entry name" value="Ribsml_uS5_D2-typ_fold_subgr"/>
</dbReference>
<name>A0ABS9KCA9_9BACT</name>
<feature type="transmembrane region" description="Helical" evidence="1">
    <location>
        <begin position="358"/>
        <end position="376"/>
    </location>
</feature>
<keyword evidence="1" id="KW-1133">Transmembrane helix</keyword>